<evidence type="ECO:0000256" key="1">
    <source>
        <dbReference type="SAM" id="SignalP"/>
    </source>
</evidence>
<dbReference type="Proteomes" id="UP000075604">
    <property type="component" value="Unassembled WGS sequence"/>
</dbReference>
<dbReference type="SUPFAM" id="SSF50494">
    <property type="entry name" value="Trypsin-like serine proteases"/>
    <property type="match status" value="1"/>
</dbReference>
<dbReference type="AlphaFoldDB" id="A0A150PRP5"/>
<evidence type="ECO:0000313" key="3">
    <source>
        <dbReference type="Proteomes" id="UP000075604"/>
    </source>
</evidence>
<comment type="caution">
    <text evidence="2">The sequence shown here is derived from an EMBL/GenBank/DDBJ whole genome shotgun (WGS) entry which is preliminary data.</text>
</comment>
<dbReference type="InterPro" id="IPR009003">
    <property type="entry name" value="Peptidase_S1_PA"/>
</dbReference>
<gene>
    <name evidence="2" type="ORF">BE04_01810</name>
</gene>
<reference evidence="2 3" key="1">
    <citation type="submission" date="2014-02" db="EMBL/GenBank/DDBJ databases">
        <title>The small core and large imbalanced accessory genome model reveals a collaborative survival strategy of Sorangium cellulosum strains in nature.</title>
        <authorList>
            <person name="Han K."/>
            <person name="Peng R."/>
            <person name="Blom J."/>
            <person name="Li Y.-Z."/>
        </authorList>
    </citation>
    <scope>NUCLEOTIDE SEQUENCE [LARGE SCALE GENOMIC DNA]</scope>
    <source>
        <strain evidence="2 3">So0157-18</strain>
    </source>
</reference>
<name>A0A150PRP5_SORCE</name>
<proteinExistence type="predicted"/>
<dbReference type="PROSITE" id="PS51257">
    <property type="entry name" value="PROKAR_LIPOPROTEIN"/>
    <property type="match status" value="1"/>
</dbReference>
<dbReference type="EMBL" id="JELX01001618">
    <property type="protein sequence ID" value="KYF58349.1"/>
    <property type="molecule type" value="Genomic_DNA"/>
</dbReference>
<feature type="signal peptide" evidence="1">
    <location>
        <begin position="1"/>
        <end position="17"/>
    </location>
</feature>
<sequence>MKTIVRLRFAMLAAALAGCVSETPETESSDAAGAEEVQASQLALDLGIAGNLSGRVGRWRVNGANRCSAVFLPDHLLEAGSDSNWVLTSEGCAHDLDATYSVVSTTGVVANVDRIYKHPLADWHLGYLDGYGKVDVALAHLASTVHLDAPAMTFSFFRSERGAIEESALDDEVWGFSYDDTAGVKPDTQTKSHMMVTGVVWDYISGDQGGPIWQSAHPNGEWTLEGIHASSNFNIHSYSFAAWVMDALTCGPFDTSDIDDGFCSPDCKCGVGEGDCDSDFDCKTGLVCGSNNGALVGLPDVFDVCVEPGARQSSSASGYCASVGGCQIYEGNCNKHEECKAGLVCRPDVGYAIGESDTTNVCDLPWMPGLKEFNEDRVSTSGRCTLDEPCALGDGDCDPNNHGTCRGFLKCKANVGHHFGFDNNGVDVCVHPDFY</sequence>
<evidence type="ECO:0000313" key="2">
    <source>
        <dbReference type="EMBL" id="KYF58349.1"/>
    </source>
</evidence>
<accession>A0A150PRP5</accession>
<evidence type="ECO:0008006" key="4">
    <source>
        <dbReference type="Google" id="ProtNLM"/>
    </source>
</evidence>
<keyword evidence="1" id="KW-0732">Signal</keyword>
<feature type="chain" id="PRO_5007565848" description="Peptidase S1 domain-containing protein" evidence="1">
    <location>
        <begin position="18"/>
        <end position="435"/>
    </location>
</feature>
<organism evidence="2 3">
    <name type="scientific">Sorangium cellulosum</name>
    <name type="common">Polyangium cellulosum</name>
    <dbReference type="NCBI Taxonomy" id="56"/>
    <lineage>
        <taxon>Bacteria</taxon>
        <taxon>Pseudomonadati</taxon>
        <taxon>Myxococcota</taxon>
        <taxon>Polyangia</taxon>
        <taxon>Polyangiales</taxon>
        <taxon>Polyangiaceae</taxon>
        <taxon>Sorangium</taxon>
    </lineage>
</organism>
<protein>
    <recommendedName>
        <fullName evidence="4">Peptidase S1 domain-containing protein</fullName>
    </recommendedName>
</protein>